<gene>
    <name evidence="4" type="ORF">SSPO_004340</name>
</gene>
<organism evidence="4 5">
    <name type="scientific">Streptomyces antimycoticus</name>
    <dbReference type="NCBI Taxonomy" id="68175"/>
    <lineage>
        <taxon>Bacteria</taxon>
        <taxon>Bacillati</taxon>
        <taxon>Actinomycetota</taxon>
        <taxon>Actinomycetes</taxon>
        <taxon>Kitasatosporales</taxon>
        <taxon>Streptomycetaceae</taxon>
        <taxon>Streptomyces</taxon>
        <taxon>Streptomyces violaceusniger group</taxon>
    </lineage>
</organism>
<dbReference type="Pfam" id="PF00724">
    <property type="entry name" value="Oxidored_FMN"/>
    <property type="match status" value="1"/>
</dbReference>
<dbReference type="GO" id="GO:0016491">
    <property type="term" value="F:oxidoreductase activity"/>
    <property type="evidence" value="ECO:0007669"/>
    <property type="project" value="UniProtKB-KW"/>
</dbReference>
<reference evidence="4 5" key="1">
    <citation type="journal article" date="2020" name="Int. J. Syst. Evol. Microbiol.">
        <title>Reclassification of Streptomyces castelarensis and Streptomyces sporoclivatus as later heterotypic synonyms of Streptomyces antimycoticus.</title>
        <authorList>
            <person name="Komaki H."/>
            <person name="Tamura T."/>
        </authorList>
    </citation>
    <scope>NUCLEOTIDE SEQUENCE [LARGE SCALE GENOMIC DNA]</scope>
    <source>
        <strain evidence="4 5">NBRC 100767</strain>
    </source>
</reference>
<dbReference type="InterPro" id="IPR013785">
    <property type="entry name" value="Aldolase_TIM"/>
</dbReference>
<sequence>MHARVMDPLLQPFTIKSLSLRNRVVSTSHEPAFGEEGLPRDRYRMYHLEKARGGVGLTMIGGSAVVSPDSPPSFGNLLLYRDEVVPWFRRLSDDVHAAGAAVMCQVTHLGRRTSNYTGDWLPVLSASPVREPAHRAFPKEAEPWDLDRVVQDYADAAARCEAGGLDGIEIQSYGHFLDSFLSPTTNHRDDAFGGSLAHRMAFPRRVIRAIRSVVGPEFIVAIRRMWTRTGPADWSSTRR</sequence>
<evidence type="ECO:0000313" key="5">
    <source>
        <dbReference type="Proteomes" id="UP000463951"/>
    </source>
</evidence>
<dbReference type="EMBL" id="AP019620">
    <property type="protein sequence ID" value="BBJ37716.1"/>
    <property type="molecule type" value="Genomic_DNA"/>
</dbReference>
<dbReference type="InterPro" id="IPR051799">
    <property type="entry name" value="NADH_flavin_oxidoreductase"/>
</dbReference>
<dbReference type="Proteomes" id="UP000463951">
    <property type="component" value="Chromosome"/>
</dbReference>
<proteinExistence type="predicted"/>
<keyword evidence="2" id="KW-0560">Oxidoreductase</keyword>
<name>A0A499ULS9_9ACTN</name>
<evidence type="ECO:0000256" key="2">
    <source>
        <dbReference type="ARBA" id="ARBA00023002"/>
    </source>
</evidence>
<evidence type="ECO:0000256" key="1">
    <source>
        <dbReference type="ARBA" id="ARBA00022630"/>
    </source>
</evidence>
<dbReference type="AlphaFoldDB" id="A0A499ULS9"/>
<dbReference type="Gene3D" id="3.20.20.70">
    <property type="entry name" value="Aldolase class I"/>
    <property type="match status" value="1"/>
</dbReference>
<dbReference type="SUPFAM" id="SSF51395">
    <property type="entry name" value="FMN-linked oxidoreductases"/>
    <property type="match status" value="1"/>
</dbReference>
<dbReference type="GO" id="GO:0010181">
    <property type="term" value="F:FMN binding"/>
    <property type="evidence" value="ECO:0007669"/>
    <property type="project" value="InterPro"/>
</dbReference>
<keyword evidence="1" id="KW-0285">Flavoprotein</keyword>
<protein>
    <recommendedName>
        <fullName evidence="3">NADH:flavin oxidoreductase/NADH oxidase N-terminal domain-containing protein</fullName>
    </recommendedName>
</protein>
<evidence type="ECO:0000259" key="3">
    <source>
        <dbReference type="Pfam" id="PF00724"/>
    </source>
</evidence>
<dbReference type="PANTHER" id="PTHR43656:SF2">
    <property type="entry name" value="BINDING OXIDOREDUCTASE, PUTATIVE (AFU_ORTHOLOGUE AFUA_2G08260)-RELATED"/>
    <property type="match status" value="1"/>
</dbReference>
<dbReference type="InterPro" id="IPR001155">
    <property type="entry name" value="OxRdtase_FMN_N"/>
</dbReference>
<dbReference type="PANTHER" id="PTHR43656">
    <property type="entry name" value="BINDING OXIDOREDUCTASE, PUTATIVE (AFU_ORTHOLOGUE AFUA_2G08260)-RELATED"/>
    <property type="match status" value="1"/>
</dbReference>
<feature type="domain" description="NADH:flavin oxidoreductase/NADH oxidase N-terminal" evidence="3">
    <location>
        <begin position="9"/>
        <end position="223"/>
    </location>
</feature>
<evidence type="ECO:0000313" key="4">
    <source>
        <dbReference type="EMBL" id="BBJ37716.1"/>
    </source>
</evidence>
<accession>A0A499ULS9</accession>